<dbReference type="PANTHER" id="PTHR35041">
    <property type="entry name" value="MEDIATOR OF RNA POLYMERASE II TRANSCRIPTION SUBUNIT 1"/>
    <property type="match status" value="1"/>
</dbReference>
<evidence type="ECO:0000313" key="3">
    <source>
        <dbReference type="Proteomes" id="UP000756132"/>
    </source>
</evidence>
<accession>A0A9Q8PHB9</accession>
<keyword evidence="1" id="KW-0472">Membrane</keyword>
<dbReference type="GeneID" id="71991562"/>
<keyword evidence="1" id="KW-1133">Transmembrane helix</keyword>
<dbReference type="Proteomes" id="UP000756132">
    <property type="component" value="Chromosome 10"/>
</dbReference>
<dbReference type="KEGG" id="ffu:CLAFUR5_11684"/>
<protein>
    <submittedName>
        <fullName evidence="2">Uncharacterized protein</fullName>
    </submittedName>
</protein>
<feature type="transmembrane region" description="Helical" evidence="1">
    <location>
        <begin position="96"/>
        <end position="118"/>
    </location>
</feature>
<keyword evidence="1" id="KW-0812">Transmembrane</keyword>
<dbReference type="PANTHER" id="PTHR35041:SF6">
    <property type="entry name" value="FORMYLMETHIONINE DEFORMYLASE-LIKE PROTEIN-RELATED"/>
    <property type="match status" value="1"/>
</dbReference>
<name>A0A9Q8PHB9_PASFU</name>
<evidence type="ECO:0000313" key="2">
    <source>
        <dbReference type="EMBL" id="UJO22515.1"/>
    </source>
</evidence>
<sequence>MYILPETRYFRTVCKSKSCPAISTPEMKSGLDQERREKLPRATSIHYTTPTILVLSLLGGICFALGHHIFYQSLNGRPALNEAVVLKVSHQRFNLAVGNALAFAVKVSLGIAASTAYYQAFWRTARNSKSGQKLATLDATFSVLEDATSLINVTVWYRYPLMFTIAVLAWCIALASIITPSTLTVQNVLRVPALTENLEAPNLDFASFDFLAPMIYNGSEQSWQYFGINDAVKRIASTTMVGGEILPISAPSGYANASWTIDFFGPSLTCGNATQEDERAIWYNVLDSIKPTQTAPPYWPCYELNAYASWSNNPTTWLPYGTAQRMFVASTPWSAEQFQRICGFGEETNIVREIYGKPDSAEDPYLSELFDTASLVECKAVNASYTVHFDYINGQQNLTINIDKSYNPLIPIYNVTGPAPTASNPSTHQSSEAADPTCSTWNAHKSRCTFSATTLRTLSYQSITDAFSTILHGTLTTSNPSVQHLLFPHSDVPKTRLTSTNDLAWIPAYFHYLTPHTINLTAQLELQAGTQYVGLSNTKSTSTPLQGSLATAIEDLFANYTISLMSDPYLLPNYTSPRAPQRFHAVTLEADHNVYEYDSATLWIAYGVAIGVATLITVVGLVVMWLNGVAYDGRFSTVLRVSREASLEVKDGGGAVGLGEDEVDDGRQALSRELGEGVVRMRCGRGRGRRLG</sequence>
<reference evidence="2" key="2">
    <citation type="journal article" date="2022" name="Microb. Genom.">
        <title>A chromosome-scale genome assembly of the tomato pathogen Cladosporium fulvum reveals a compartmentalized genome architecture and the presence of a dispensable chromosome.</title>
        <authorList>
            <person name="Zaccaron A.Z."/>
            <person name="Chen L.H."/>
            <person name="Samaras A."/>
            <person name="Stergiopoulos I."/>
        </authorList>
    </citation>
    <scope>NUCLEOTIDE SEQUENCE</scope>
    <source>
        <strain evidence="2">Race5_Kim</strain>
    </source>
</reference>
<reference evidence="2" key="1">
    <citation type="submission" date="2021-12" db="EMBL/GenBank/DDBJ databases">
        <authorList>
            <person name="Zaccaron A."/>
            <person name="Stergiopoulos I."/>
        </authorList>
    </citation>
    <scope>NUCLEOTIDE SEQUENCE</scope>
    <source>
        <strain evidence="2">Race5_Kim</strain>
    </source>
</reference>
<dbReference type="OrthoDB" id="5322539at2759"/>
<evidence type="ECO:0000256" key="1">
    <source>
        <dbReference type="SAM" id="Phobius"/>
    </source>
</evidence>
<feature type="transmembrane region" description="Helical" evidence="1">
    <location>
        <begin position="603"/>
        <end position="626"/>
    </location>
</feature>
<proteinExistence type="predicted"/>
<dbReference type="AlphaFoldDB" id="A0A9Q8PHB9"/>
<dbReference type="RefSeq" id="XP_047766881.1">
    <property type="nucleotide sequence ID" value="XM_047910832.1"/>
</dbReference>
<gene>
    <name evidence="2" type="ORF">CLAFUR5_11684</name>
</gene>
<organism evidence="2 3">
    <name type="scientific">Passalora fulva</name>
    <name type="common">Tomato leaf mold</name>
    <name type="synonym">Cladosporium fulvum</name>
    <dbReference type="NCBI Taxonomy" id="5499"/>
    <lineage>
        <taxon>Eukaryota</taxon>
        <taxon>Fungi</taxon>
        <taxon>Dikarya</taxon>
        <taxon>Ascomycota</taxon>
        <taxon>Pezizomycotina</taxon>
        <taxon>Dothideomycetes</taxon>
        <taxon>Dothideomycetidae</taxon>
        <taxon>Mycosphaerellales</taxon>
        <taxon>Mycosphaerellaceae</taxon>
        <taxon>Fulvia</taxon>
    </lineage>
</organism>
<dbReference type="EMBL" id="CP090172">
    <property type="protein sequence ID" value="UJO22515.1"/>
    <property type="molecule type" value="Genomic_DNA"/>
</dbReference>
<keyword evidence="3" id="KW-1185">Reference proteome</keyword>
<feature type="transmembrane region" description="Helical" evidence="1">
    <location>
        <begin position="159"/>
        <end position="178"/>
    </location>
</feature>
<feature type="transmembrane region" description="Helical" evidence="1">
    <location>
        <begin position="45"/>
        <end position="70"/>
    </location>
</feature>